<dbReference type="Proteomes" id="UP001352852">
    <property type="component" value="Unassembled WGS sequence"/>
</dbReference>
<keyword evidence="1" id="KW-0812">Transmembrane</keyword>
<dbReference type="PANTHER" id="PTHR20859:SF48">
    <property type="entry name" value="INTERLEUKIN-20 RECEPTOR SUBUNIT BETA"/>
    <property type="match status" value="1"/>
</dbReference>
<evidence type="ECO:0000313" key="3">
    <source>
        <dbReference type="EMBL" id="MED6280675.1"/>
    </source>
</evidence>
<name>A0ABU7E1U2_9TELE</name>
<dbReference type="SUPFAM" id="SSF49265">
    <property type="entry name" value="Fibronectin type III"/>
    <property type="match status" value="2"/>
</dbReference>
<feature type="transmembrane region" description="Helical" evidence="1">
    <location>
        <begin position="243"/>
        <end position="262"/>
    </location>
</feature>
<keyword evidence="4" id="KW-1185">Reference proteome</keyword>
<comment type="caution">
    <text evidence="3">The sequence shown here is derived from an EMBL/GenBank/DDBJ whole genome shotgun (WGS) entry which is preliminary data.</text>
</comment>
<dbReference type="EMBL" id="JAHUTJ010041923">
    <property type="protein sequence ID" value="MED6280675.1"/>
    <property type="molecule type" value="Genomic_DNA"/>
</dbReference>
<dbReference type="InterPro" id="IPR013783">
    <property type="entry name" value="Ig-like_fold"/>
</dbReference>
<dbReference type="Pfam" id="PF01108">
    <property type="entry name" value="Tissue_fac"/>
    <property type="match status" value="1"/>
</dbReference>
<feature type="domain" description="Fibronectin type-III" evidence="2">
    <location>
        <begin position="26"/>
        <end position="130"/>
    </location>
</feature>
<dbReference type="InterPro" id="IPR050650">
    <property type="entry name" value="Type-II_Cytokine-TF_Rcpt"/>
</dbReference>
<dbReference type="InterPro" id="IPR036116">
    <property type="entry name" value="FN3_sf"/>
</dbReference>
<dbReference type="InterPro" id="IPR003961">
    <property type="entry name" value="FN3_dom"/>
</dbReference>
<sequence length="315" mass="35560">MRKLLLFTVDGNFVVMMARGTRKLLMMVILLELTTDIWMLPAPRGVFMDSMNMRHILRWTQPKSSCNTAVVYAVQYQGEFEFLVKNGSWINAPECQKIPLTMCDLTFELGSDSDYSLRVRGQCGSEISAWITFPFNRNNMTPPVPEIQVMTAGDVLLVSVRKFPLTSITRVMMWKGDEEQQAKAHLMPADQEVLQVAALQEGAVYCVKAQVFLNSGMRSGYTDSHCVSITGPGAPSWKEPTTVTLTVIIMLGLLIGLFWSIVHCRPGSCQKYFQKEPLPLSLKENFDLQITINHQREEYCEETPCLLSSVRGEKT</sequence>
<keyword evidence="1" id="KW-1133">Transmembrane helix</keyword>
<organism evidence="3 4">
    <name type="scientific">Characodon lateralis</name>
    <dbReference type="NCBI Taxonomy" id="208331"/>
    <lineage>
        <taxon>Eukaryota</taxon>
        <taxon>Metazoa</taxon>
        <taxon>Chordata</taxon>
        <taxon>Craniata</taxon>
        <taxon>Vertebrata</taxon>
        <taxon>Euteleostomi</taxon>
        <taxon>Actinopterygii</taxon>
        <taxon>Neopterygii</taxon>
        <taxon>Teleostei</taxon>
        <taxon>Neoteleostei</taxon>
        <taxon>Acanthomorphata</taxon>
        <taxon>Ovalentaria</taxon>
        <taxon>Atherinomorphae</taxon>
        <taxon>Cyprinodontiformes</taxon>
        <taxon>Goodeidae</taxon>
        <taxon>Characodon</taxon>
    </lineage>
</organism>
<accession>A0ABU7E1U2</accession>
<reference evidence="3 4" key="1">
    <citation type="submission" date="2021-06" db="EMBL/GenBank/DDBJ databases">
        <authorList>
            <person name="Palmer J.M."/>
        </authorList>
    </citation>
    <scope>NUCLEOTIDE SEQUENCE [LARGE SCALE GENOMIC DNA]</scope>
    <source>
        <strain evidence="3 4">CL_MEX2019</strain>
        <tissue evidence="3">Muscle</tissue>
    </source>
</reference>
<evidence type="ECO:0000313" key="4">
    <source>
        <dbReference type="Proteomes" id="UP001352852"/>
    </source>
</evidence>
<evidence type="ECO:0000256" key="1">
    <source>
        <dbReference type="SAM" id="Phobius"/>
    </source>
</evidence>
<proteinExistence type="predicted"/>
<evidence type="ECO:0000259" key="2">
    <source>
        <dbReference type="Pfam" id="PF01108"/>
    </source>
</evidence>
<protein>
    <recommendedName>
        <fullName evidence="2">Fibronectin type-III domain-containing protein</fullName>
    </recommendedName>
</protein>
<keyword evidence="1" id="KW-0472">Membrane</keyword>
<gene>
    <name evidence="3" type="ORF">CHARACLAT_013175</name>
</gene>
<dbReference type="Gene3D" id="2.60.40.10">
    <property type="entry name" value="Immunoglobulins"/>
    <property type="match status" value="2"/>
</dbReference>
<dbReference type="PANTHER" id="PTHR20859">
    <property type="entry name" value="INTERFERON/INTERLEUKIN RECEPTOR"/>
    <property type="match status" value="1"/>
</dbReference>